<keyword evidence="3 4" id="KW-0472">Membrane</keyword>
<evidence type="ECO:0000256" key="6">
    <source>
        <dbReference type="SAM" id="SignalP"/>
    </source>
</evidence>
<feature type="transmembrane region" description="Helical" evidence="4">
    <location>
        <begin position="315"/>
        <end position="340"/>
    </location>
</feature>
<accession>A0A507CSA6</accession>
<dbReference type="GO" id="GO:0016020">
    <property type="term" value="C:membrane"/>
    <property type="evidence" value="ECO:0007669"/>
    <property type="project" value="UniProtKB-SubCell"/>
</dbReference>
<proteinExistence type="inferred from homology"/>
<keyword evidence="4" id="KW-0406">Ion transport</keyword>
<feature type="signal peptide" evidence="6">
    <location>
        <begin position="1"/>
        <end position="27"/>
    </location>
</feature>
<dbReference type="VEuPathDB" id="FungiDB:SeMB42_g05344"/>
<evidence type="ECO:0000256" key="3">
    <source>
        <dbReference type="ARBA" id="ARBA00023136"/>
    </source>
</evidence>
<keyword evidence="1 4" id="KW-0812">Transmembrane</keyword>
<reference evidence="7 8" key="1">
    <citation type="journal article" date="2019" name="Sci. Rep.">
        <title>Comparative genomics of chytrid fungi reveal insights into the obligate biotrophic and pathogenic lifestyle of Synchytrium endobioticum.</title>
        <authorList>
            <person name="van de Vossenberg B.T.L.H."/>
            <person name="Warris S."/>
            <person name="Nguyen H.D.T."/>
            <person name="van Gent-Pelzer M.P.E."/>
            <person name="Joly D.L."/>
            <person name="van de Geest H.C."/>
            <person name="Bonants P.J.M."/>
            <person name="Smith D.S."/>
            <person name="Levesque C.A."/>
            <person name="van der Lee T.A.J."/>
        </authorList>
    </citation>
    <scope>NUCLEOTIDE SEQUENCE [LARGE SCALE GENOMIC DNA]</scope>
    <source>
        <strain evidence="7 8">MB42</strain>
    </source>
</reference>
<gene>
    <name evidence="7" type="ORF">SeMB42_g05344</name>
</gene>
<evidence type="ECO:0000256" key="5">
    <source>
        <dbReference type="SAM" id="MobiDB-lite"/>
    </source>
</evidence>
<evidence type="ECO:0000256" key="2">
    <source>
        <dbReference type="ARBA" id="ARBA00022989"/>
    </source>
</evidence>
<evidence type="ECO:0000256" key="4">
    <source>
        <dbReference type="RuleBase" id="RU367022"/>
    </source>
</evidence>
<evidence type="ECO:0000313" key="8">
    <source>
        <dbReference type="Proteomes" id="UP000317494"/>
    </source>
</evidence>
<feature type="transmembrane region" description="Helical" evidence="4">
    <location>
        <begin position="222"/>
        <end position="241"/>
    </location>
</feature>
<feature type="compositionally biased region" description="Low complexity" evidence="5">
    <location>
        <begin position="268"/>
        <end position="282"/>
    </location>
</feature>
<keyword evidence="4" id="KW-0187">Copper transport</keyword>
<evidence type="ECO:0000256" key="1">
    <source>
        <dbReference type="ARBA" id="ARBA00022692"/>
    </source>
</evidence>
<keyword evidence="6" id="KW-0732">Signal</keyword>
<protein>
    <recommendedName>
        <fullName evidence="4">Copper transport protein</fullName>
    </recommendedName>
</protein>
<dbReference type="EMBL" id="QEAN01000251">
    <property type="protein sequence ID" value="TPX41940.1"/>
    <property type="molecule type" value="Genomic_DNA"/>
</dbReference>
<sequence length="367" mass="38751">MRRPLSLTPALTLALASVWIATAPACALDAGNATASLTELCTSMPGMPGCTLKNLCTANTSALAPPYCHPISLVGAICLVDTAMTQMSACNAYTQSCTTNATCQALTPPPKYLPPSSTLARDIYSICTQMSMPGCSACRLTLTSSYADCDMLTTYSQLCKAMPAMAQCQDYKAFCGTAPGSGSDLCPADGAASGAVPEMKMYFHTGIVDYVLFQGWVPQTNLQYAFTVIACFLLAIVYEGLQAWHVILDMRLAPKARVNPKPLPGPQPSSSSASTDSTTPLTAPRPPPASRKLPSLDGWKAVLLRGTLRMMSATLVYALMLIVMTYNVGLFLATVVGLGVGSMLTSPVINYAERSLVGANSDWELCC</sequence>
<dbReference type="GO" id="GO:0005375">
    <property type="term" value="F:copper ion transmembrane transporter activity"/>
    <property type="evidence" value="ECO:0007669"/>
    <property type="project" value="UniProtKB-UniRule"/>
</dbReference>
<dbReference type="Pfam" id="PF04145">
    <property type="entry name" value="Ctr"/>
    <property type="match status" value="1"/>
</dbReference>
<organism evidence="7 8">
    <name type="scientific">Synchytrium endobioticum</name>
    <dbReference type="NCBI Taxonomy" id="286115"/>
    <lineage>
        <taxon>Eukaryota</taxon>
        <taxon>Fungi</taxon>
        <taxon>Fungi incertae sedis</taxon>
        <taxon>Chytridiomycota</taxon>
        <taxon>Chytridiomycota incertae sedis</taxon>
        <taxon>Chytridiomycetes</taxon>
        <taxon>Synchytriales</taxon>
        <taxon>Synchytriaceae</taxon>
        <taxon>Synchytrium</taxon>
    </lineage>
</organism>
<comment type="subcellular location">
    <subcellularLocation>
        <location evidence="4">Membrane</location>
        <topology evidence="4">Multi-pass membrane protein</topology>
    </subcellularLocation>
</comment>
<keyword evidence="4" id="KW-0186">Copper</keyword>
<name>A0A507CSA6_9FUNG</name>
<keyword evidence="4" id="KW-0813">Transport</keyword>
<feature type="region of interest" description="Disordered" evidence="5">
    <location>
        <begin position="259"/>
        <end position="292"/>
    </location>
</feature>
<dbReference type="InterPro" id="IPR007274">
    <property type="entry name" value="Cop_transporter"/>
</dbReference>
<evidence type="ECO:0000313" key="7">
    <source>
        <dbReference type="EMBL" id="TPX41940.1"/>
    </source>
</evidence>
<keyword evidence="8" id="KW-1185">Reference proteome</keyword>
<dbReference type="Proteomes" id="UP000317494">
    <property type="component" value="Unassembled WGS sequence"/>
</dbReference>
<dbReference type="PANTHER" id="PTHR12483">
    <property type="entry name" value="SOLUTE CARRIER FAMILY 31 COPPER TRANSPORTERS"/>
    <property type="match status" value="1"/>
</dbReference>
<keyword evidence="2 4" id="KW-1133">Transmembrane helix</keyword>
<comment type="caution">
    <text evidence="7">The sequence shown here is derived from an EMBL/GenBank/DDBJ whole genome shotgun (WGS) entry which is preliminary data.</text>
</comment>
<feature type="chain" id="PRO_5021379146" description="Copper transport protein" evidence="6">
    <location>
        <begin position="28"/>
        <end position="367"/>
    </location>
</feature>
<comment type="similarity">
    <text evidence="4">Belongs to the copper transporter (Ctr) (TC 1.A.56) family. SLC31A subfamily.</text>
</comment>
<dbReference type="AlphaFoldDB" id="A0A507CSA6"/>